<reference evidence="9 10" key="1">
    <citation type="journal article" date="2019" name="Int. J. Syst. Evol. Microbiol.">
        <title>The Global Catalogue of Microorganisms (GCM) 10K type strain sequencing project: providing services to taxonomists for standard genome sequencing and annotation.</title>
        <authorList>
            <consortium name="The Broad Institute Genomics Platform"/>
            <consortium name="The Broad Institute Genome Sequencing Center for Infectious Disease"/>
            <person name="Wu L."/>
            <person name="Ma J."/>
        </authorList>
    </citation>
    <scope>NUCLEOTIDE SEQUENCE [LARGE SCALE GENOMIC DNA]</scope>
    <source>
        <strain evidence="9 10">NBRC 111368</strain>
    </source>
</reference>
<keyword evidence="6 8" id="KW-1133">Transmembrane helix</keyword>
<dbReference type="PANTHER" id="PTHR34979">
    <property type="entry name" value="INNER MEMBRANE PROTEIN YGAZ"/>
    <property type="match status" value="1"/>
</dbReference>
<keyword evidence="4" id="KW-1003">Cell membrane</keyword>
<keyword evidence="7 8" id="KW-0472">Membrane</keyword>
<evidence type="ECO:0000256" key="7">
    <source>
        <dbReference type="ARBA" id="ARBA00023136"/>
    </source>
</evidence>
<feature type="transmembrane region" description="Helical" evidence="8">
    <location>
        <begin position="131"/>
        <end position="155"/>
    </location>
</feature>
<keyword evidence="10" id="KW-1185">Reference proteome</keyword>
<organism evidence="9 10">
    <name type="scientific">Halobium palmae</name>
    <dbReference type="NCBI Taxonomy" id="1776492"/>
    <lineage>
        <taxon>Archaea</taxon>
        <taxon>Methanobacteriati</taxon>
        <taxon>Methanobacteriota</taxon>
        <taxon>Stenosarchaea group</taxon>
        <taxon>Halobacteria</taxon>
        <taxon>Halobacteriales</taxon>
        <taxon>Haloferacaceae</taxon>
        <taxon>Halobium</taxon>
    </lineage>
</organism>
<dbReference type="AlphaFoldDB" id="A0ABD5S3S6"/>
<dbReference type="Pfam" id="PF03591">
    <property type="entry name" value="AzlC"/>
    <property type="match status" value="1"/>
</dbReference>
<name>A0ABD5S3S6_9EURY</name>
<evidence type="ECO:0000256" key="2">
    <source>
        <dbReference type="ARBA" id="ARBA00010735"/>
    </source>
</evidence>
<accession>A0ABD5S3S6</accession>
<evidence type="ECO:0000256" key="4">
    <source>
        <dbReference type="ARBA" id="ARBA00022475"/>
    </source>
</evidence>
<comment type="subcellular location">
    <subcellularLocation>
        <location evidence="1">Cell membrane</location>
        <topology evidence="1">Multi-pass membrane protein</topology>
    </subcellularLocation>
</comment>
<feature type="transmembrane region" description="Helical" evidence="8">
    <location>
        <begin position="7"/>
        <end position="31"/>
    </location>
</feature>
<keyword evidence="5 8" id="KW-0812">Transmembrane</keyword>
<evidence type="ECO:0000256" key="3">
    <source>
        <dbReference type="ARBA" id="ARBA00022448"/>
    </source>
</evidence>
<gene>
    <name evidence="9" type="ORF">ACFQE1_18520</name>
</gene>
<dbReference type="EMBL" id="JBHSWU010001033">
    <property type="protein sequence ID" value="MFC6726320.1"/>
    <property type="molecule type" value="Genomic_DNA"/>
</dbReference>
<comment type="similarity">
    <text evidence="2">Belongs to the AzlC family.</text>
</comment>
<feature type="non-terminal residue" evidence="9">
    <location>
        <position position="157"/>
    </location>
</feature>
<evidence type="ECO:0000256" key="6">
    <source>
        <dbReference type="ARBA" id="ARBA00022989"/>
    </source>
</evidence>
<comment type="caution">
    <text evidence="9">The sequence shown here is derived from an EMBL/GenBank/DDBJ whole genome shotgun (WGS) entry which is preliminary data.</text>
</comment>
<evidence type="ECO:0000313" key="10">
    <source>
        <dbReference type="Proteomes" id="UP001596328"/>
    </source>
</evidence>
<evidence type="ECO:0000256" key="8">
    <source>
        <dbReference type="SAM" id="Phobius"/>
    </source>
</evidence>
<keyword evidence="3" id="KW-0813">Transport</keyword>
<protein>
    <submittedName>
        <fullName evidence="9">AzlC family ABC transporter permease</fullName>
    </submittedName>
</protein>
<sequence length="157" mass="16628">MSARRDFLAGVRAAAPIVLGIVPFGLVVGAAGVDIGLSPFQTVAMSLIVFAGASQLAAIELLGRGAPVAVVVLTALVINARHVMYSASIAPYFRRFSAPKRWLGAYVMTDHAYALSVTEYAKTTPETRGRWWYYVGTAATLWVVWQVGTAVGALLGA</sequence>
<dbReference type="PANTHER" id="PTHR34979:SF1">
    <property type="entry name" value="INNER MEMBRANE PROTEIN YGAZ"/>
    <property type="match status" value="1"/>
</dbReference>
<dbReference type="GO" id="GO:0005886">
    <property type="term" value="C:plasma membrane"/>
    <property type="evidence" value="ECO:0007669"/>
    <property type="project" value="UniProtKB-SubCell"/>
</dbReference>
<proteinExistence type="inferred from homology"/>
<evidence type="ECO:0000313" key="9">
    <source>
        <dbReference type="EMBL" id="MFC6726320.1"/>
    </source>
</evidence>
<evidence type="ECO:0000256" key="5">
    <source>
        <dbReference type="ARBA" id="ARBA00022692"/>
    </source>
</evidence>
<dbReference type="InterPro" id="IPR011606">
    <property type="entry name" value="Brnchd-chn_aa_trnsp_permease"/>
</dbReference>
<evidence type="ECO:0000256" key="1">
    <source>
        <dbReference type="ARBA" id="ARBA00004651"/>
    </source>
</evidence>
<dbReference type="Proteomes" id="UP001596328">
    <property type="component" value="Unassembled WGS sequence"/>
</dbReference>